<dbReference type="Gene3D" id="2.60.40.10">
    <property type="entry name" value="Immunoglobulins"/>
    <property type="match status" value="1"/>
</dbReference>
<feature type="transmembrane region" description="Helical" evidence="2">
    <location>
        <begin position="207"/>
        <end position="230"/>
    </location>
</feature>
<evidence type="ECO:0000256" key="1">
    <source>
        <dbReference type="SAM" id="MobiDB-lite"/>
    </source>
</evidence>
<protein>
    <recommendedName>
        <fullName evidence="3">Fibronectin type-III domain-containing protein</fullName>
    </recommendedName>
</protein>
<dbReference type="Pfam" id="PF00041">
    <property type="entry name" value="fn3"/>
    <property type="match status" value="1"/>
</dbReference>
<dbReference type="AlphaFoldDB" id="A0AAV2ZS37"/>
<evidence type="ECO:0000313" key="5">
    <source>
        <dbReference type="Proteomes" id="UP001181693"/>
    </source>
</evidence>
<keyword evidence="5" id="KW-1185">Reference proteome</keyword>
<feature type="region of interest" description="Disordered" evidence="1">
    <location>
        <begin position="1"/>
        <end position="30"/>
    </location>
</feature>
<dbReference type="Proteomes" id="UP001181693">
    <property type="component" value="Unassembled WGS sequence"/>
</dbReference>
<dbReference type="InterPro" id="IPR003961">
    <property type="entry name" value="FN3_dom"/>
</dbReference>
<comment type="caution">
    <text evidence="4">The sequence shown here is derived from an EMBL/GenBank/DDBJ whole genome shotgun (WGS) entry which is preliminary data.</text>
</comment>
<accession>A0AAV2ZS37</accession>
<dbReference type="InterPro" id="IPR036116">
    <property type="entry name" value="FN3_sf"/>
</dbReference>
<sequence>MVSTAAPTNASTQSTAAQQTKVTQRKSTPERLLYITSGPEEDYYDYDEETTLSPHSPVPMKPCHYDRCENLSPTCEEIQRKAGGNCLCPGIDGPNIKPDSPAINKVLSGDTEVTVTWCSPSSTVQSYRVLYQGPDSQVEKGPLLNASYRSYSIENLLPGTQYTICVVAINNAGESSAKFIEAEEDIERTIKGPCSNFHTTATKTSHMYIGIGVGLGALMVVMGILGILMCNRKKRKNRMDVEEEEMGVSNHYYKAGNTN</sequence>
<keyword evidence="2" id="KW-1133">Transmembrane helix</keyword>
<keyword evidence="2" id="KW-0812">Transmembrane</keyword>
<dbReference type="PROSITE" id="PS50853">
    <property type="entry name" value="FN3"/>
    <property type="match status" value="1"/>
</dbReference>
<keyword evidence="2" id="KW-0472">Membrane</keyword>
<evidence type="ECO:0000256" key="2">
    <source>
        <dbReference type="SAM" id="Phobius"/>
    </source>
</evidence>
<organism evidence="4 5">
    <name type="scientific">Pyxicephalus adspersus</name>
    <name type="common">African bullfrog</name>
    <dbReference type="NCBI Taxonomy" id="30357"/>
    <lineage>
        <taxon>Eukaryota</taxon>
        <taxon>Metazoa</taxon>
        <taxon>Chordata</taxon>
        <taxon>Craniata</taxon>
        <taxon>Vertebrata</taxon>
        <taxon>Euteleostomi</taxon>
        <taxon>Amphibia</taxon>
        <taxon>Batrachia</taxon>
        <taxon>Anura</taxon>
        <taxon>Neobatrachia</taxon>
        <taxon>Ranoidea</taxon>
        <taxon>Pyxicephalidae</taxon>
        <taxon>Pyxicephalinae</taxon>
        <taxon>Pyxicephalus</taxon>
    </lineage>
</organism>
<dbReference type="SMART" id="SM00060">
    <property type="entry name" value="FN3"/>
    <property type="match status" value="1"/>
</dbReference>
<dbReference type="SUPFAM" id="SSF49265">
    <property type="entry name" value="Fibronectin type III"/>
    <property type="match status" value="1"/>
</dbReference>
<gene>
    <name evidence="4" type="ORF">GDO54_002720</name>
</gene>
<dbReference type="InterPro" id="IPR013783">
    <property type="entry name" value="Ig-like_fold"/>
</dbReference>
<dbReference type="EMBL" id="DYDO01000010">
    <property type="protein sequence ID" value="DBA17244.1"/>
    <property type="molecule type" value="Genomic_DNA"/>
</dbReference>
<feature type="domain" description="Fibronectin type-III" evidence="3">
    <location>
        <begin position="97"/>
        <end position="185"/>
    </location>
</feature>
<feature type="compositionally biased region" description="Polar residues" evidence="1">
    <location>
        <begin position="1"/>
        <end position="26"/>
    </location>
</feature>
<dbReference type="CDD" id="cd00063">
    <property type="entry name" value="FN3"/>
    <property type="match status" value="1"/>
</dbReference>
<evidence type="ECO:0000313" key="4">
    <source>
        <dbReference type="EMBL" id="DBA17244.1"/>
    </source>
</evidence>
<proteinExistence type="predicted"/>
<name>A0AAV2ZS37_PYXAD</name>
<evidence type="ECO:0000259" key="3">
    <source>
        <dbReference type="PROSITE" id="PS50853"/>
    </source>
</evidence>
<reference evidence="4" key="1">
    <citation type="thesis" date="2020" institute="ProQuest LLC" country="789 East Eisenhower Parkway, Ann Arbor, MI, USA">
        <title>Comparative Genomics and Chromosome Evolution.</title>
        <authorList>
            <person name="Mudd A.B."/>
        </authorList>
    </citation>
    <scope>NUCLEOTIDE SEQUENCE</scope>
    <source>
        <strain evidence="4">1538</strain>
        <tissue evidence="4">Blood</tissue>
    </source>
</reference>